<feature type="transmembrane region" description="Helical" evidence="7">
    <location>
        <begin position="95"/>
        <end position="113"/>
    </location>
</feature>
<organism evidence="10 12">
    <name type="scientific">Anaerobutyricum hallii</name>
    <dbReference type="NCBI Taxonomy" id="39488"/>
    <lineage>
        <taxon>Bacteria</taxon>
        <taxon>Bacillati</taxon>
        <taxon>Bacillota</taxon>
        <taxon>Clostridia</taxon>
        <taxon>Lachnospirales</taxon>
        <taxon>Lachnospiraceae</taxon>
        <taxon>Anaerobutyricum</taxon>
    </lineage>
</organism>
<name>A0A374NIL0_9FIRM</name>
<accession>A0A374NIL0</accession>
<feature type="transmembrane region" description="Helical" evidence="7">
    <location>
        <begin position="164"/>
        <end position="186"/>
    </location>
</feature>
<feature type="transmembrane region" description="Helical" evidence="7">
    <location>
        <begin position="408"/>
        <end position="426"/>
    </location>
</feature>
<feature type="transmembrane region" description="Helical" evidence="7">
    <location>
        <begin position="255"/>
        <end position="274"/>
    </location>
</feature>
<proteinExistence type="inferred from homology"/>
<dbReference type="GO" id="GO:0016413">
    <property type="term" value="F:O-acetyltransferase activity"/>
    <property type="evidence" value="ECO:0007669"/>
    <property type="project" value="TreeGrafter"/>
</dbReference>
<dbReference type="InterPro" id="IPR002656">
    <property type="entry name" value="Acyl_transf_3_dom"/>
</dbReference>
<dbReference type="AlphaFoldDB" id="A0A374NIL0"/>
<feature type="transmembrane region" description="Helical" evidence="7">
    <location>
        <begin position="134"/>
        <end position="152"/>
    </location>
</feature>
<feature type="transmembrane region" description="Helical" evidence="7">
    <location>
        <begin position="198"/>
        <end position="220"/>
    </location>
</feature>
<dbReference type="Pfam" id="PF01757">
    <property type="entry name" value="Acyl_transf_3"/>
    <property type="match status" value="1"/>
</dbReference>
<evidence type="ECO:0000256" key="5">
    <source>
        <dbReference type="ARBA" id="ARBA00022989"/>
    </source>
</evidence>
<feature type="transmembrane region" description="Helical" evidence="7">
    <location>
        <begin position="286"/>
        <end position="305"/>
    </location>
</feature>
<dbReference type="Proteomes" id="UP000262524">
    <property type="component" value="Unassembled WGS sequence"/>
</dbReference>
<feature type="domain" description="Acyltransferase 3" evidence="9">
    <location>
        <begin position="130"/>
        <end position="473"/>
    </location>
</feature>
<dbReference type="PANTHER" id="PTHR40074:SF2">
    <property type="entry name" value="O-ACETYLTRANSFERASE WECH"/>
    <property type="match status" value="1"/>
</dbReference>
<comment type="caution">
    <text evidence="10">The sequence shown here is derived from an EMBL/GenBank/DDBJ whole genome shotgun (WGS) entry which is preliminary data.</text>
</comment>
<feature type="transmembrane region" description="Helical" evidence="7">
    <location>
        <begin position="454"/>
        <end position="475"/>
    </location>
</feature>
<evidence type="ECO:0000259" key="9">
    <source>
        <dbReference type="Pfam" id="PF01757"/>
    </source>
</evidence>
<evidence type="ECO:0000313" key="10">
    <source>
        <dbReference type="EMBL" id="RGI85495.1"/>
    </source>
</evidence>
<reference evidence="12 13" key="1">
    <citation type="submission" date="2018-08" db="EMBL/GenBank/DDBJ databases">
        <title>A genome reference for cultivated species of the human gut microbiota.</title>
        <authorList>
            <person name="Zou Y."/>
            <person name="Xue W."/>
            <person name="Luo G."/>
        </authorList>
    </citation>
    <scope>NUCLEOTIDE SEQUENCE [LARGE SCALE GENOMIC DNA]</scope>
    <source>
        <strain evidence="11 13">AM34-3LB</strain>
        <strain evidence="10 12">TM10-1AC</strain>
    </source>
</reference>
<evidence type="ECO:0000256" key="7">
    <source>
        <dbReference type="SAM" id="Phobius"/>
    </source>
</evidence>
<evidence type="ECO:0000313" key="12">
    <source>
        <dbReference type="Proteomes" id="UP000262524"/>
    </source>
</evidence>
<keyword evidence="5 7" id="KW-1133">Transmembrane helix</keyword>
<dbReference type="Proteomes" id="UP000284621">
    <property type="component" value="Unassembled WGS sequence"/>
</dbReference>
<evidence type="ECO:0000256" key="1">
    <source>
        <dbReference type="ARBA" id="ARBA00004651"/>
    </source>
</evidence>
<evidence type="ECO:0000256" key="8">
    <source>
        <dbReference type="SAM" id="SignalP"/>
    </source>
</evidence>
<keyword evidence="4 7" id="KW-0812">Transmembrane</keyword>
<keyword evidence="3" id="KW-1003">Cell membrane</keyword>
<keyword evidence="6 7" id="KW-0472">Membrane</keyword>
<gene>
    <name evidence="11" type="ORF">DW833_00035</name>
    <name evidence="10" type="ORF">DXD91_10150</name>
</gene>
<evidence type="ECO:0000256" key="4">
    <source>
        <dbReference type="ARBA" id="ARBA00022692"/>
    </source>
</evidence>
<dbReference type="EMBL" id="QSID01000001">
    <property type="protein sequence ID" value="RHC67938.1"/>
    <property type="molecule type" value="Genomic_DNA"/>
</dbReference>
<dbReference type="EMBL" id="QSOE01000068">
    <property type="protein sequence ID" value="RGI85495.1"/>
    <property type="molecule type" value="Genomic_DNA"/>
</dbReference>
<protein>
    <recommendedName>
        <fullName evidence="9">Acyltransferase 3 domain-containing protein</fullName>
    </recommendedName>
</protein>
<dbReference type="GO" id="GO:0005886">
    <property type="term" value="C:plasma membrane"/>
    <property type="evidence" value="ECO:0007669"/>
    <property type="project" value="UniProtKB-SubCell"/>
</dbReference>
<evidence type="ECO:0000313" key="13">
    <source>
        <dbReference type="Proteomes" id="UP000284621"/>
    </source>
</evidence>
<evidence type="ECO:0000313" key="11">
    <source>
        <dbReference type="EMBL" id="RHC67938.1"/>
    </source>
</evidence>
<feature type="transmembrane region" description="Helical" evidence="7">
    <location>
        <begin position="342"/>
        <end position="361"/>
    </location>
</feature>
<comment type="similarity">
    <text evidence="2">Belongs to the acyltransferase 3 family.</text>
</comment>
<feature type="transmembrane region" description="Helical" evidence="7">
    <location>
        <begin position="311"/>
        <end position="330"/>
    </location>
</feature>
<feature type="transmembrane region" description="Helical" evidence="7">
    <location>
        <begin position="51"/>
        <end position="75"/>
    </location>
</feature>
<feature type="transmembrane region" description="Helical" evidence="7">
    <location>
        <begin position="373"/>
        <end position="396"/>
    </location>
</feature>
<sequence>MLQLFLYKIISKITMTNACSFSPLSSAASFAQPPIITENRPEIHKATADKIAYTPGLILSLILHSCIILYIPLYFPSILFPIRNTNFLNKINRYFNFYIFMLILYNTLYYIRFTILSINFIRGNNMKRNPSIELCRLLACLIVIGVHTSLSAAVNEHSWDTFRLFLNCLLADGVAIFFMITGAFLFNNDYCRLLKKTLKHIIIPLIIFSIIGFYCFDWLFDKQPLSLHIAASKYIDTFRTLLSWQNPISHSVHLWYLYVYILVIFIYPLLKAFVDYLDADTNRTKIFLIGTFIFLIMNDISSNSLGAFSHHSINALVPASIEIIWGHIFYKYQKIFTRKLAIPVSIFLFFSLNYLRSLIQLHRYSLETPNNYILFWYSSIGIICASAIFIFCSSVIKAPVPSNIIQKFICWLASYTFPVYLIHIPIRDLLEAHSVPTMLNHFMFSHFSEFIADILYNSSIVLIIFVICLIISILFRNIKKLLNKVIHCFA</sequence>
<dbReference type="PANTHER" id="PTHR40074">
    <property type="entry name" value="O-ACETYLTRANSFERASE WECH"/>
    <property type="match status" value="1"/>
</dbReference>
<evidence type="ECO:0000256" key="6">
    <source>
        <dbReference type="ARBA" id="ARBA00023136"/>
    </source>
</evidence>
<dbReference type="GO" id="GO:0009246">
    <property type="term" value="P:enterobacterial common antigen biosynthetic process"/>
    <property type="evidence" value="ECO:0007669"/>
    <property type="project" value="TreeGrafter"/>
</dbReference>
<evidence type="ECO:0000256" key="2">
    <source>
        <dbReference type="ARBA" id="ARBA00007400"/>
    </source>
</evidence>
<keyword evidence="13" id="KW-1185">Reference proteome</keyword>
<comment type="subcellular location">
    <subcellularLocation>
        <location evidence="1">Cell membrane</location>
        <topology evidence="1">Multi-pass membrane protein</topology>
    </subcellularLocation>
</comment>
<keyword evidence="8" id="KW-0732">Signal</keyword>
<feature type="signal peptide" evidence="8">
    <location>
        <begin position="1"/>
        <end position="31"/>
    </location>
</feature>
<evidence type="ECO:0000256" key="3">
    <source>
        <dbReference type="ARBA" id="ARBA00022475"/>
    </source>
</evidence>
<feature type="chain" id="PRO_5042356343" description="Acyltransferase 3 domain-containing protein" evidence="8">
    <location>
        <begin position="32"/>
        <end position="490"/>
    </location>
</feature>